<reference evidence="2" key="1">
    <citation type="submission" date="2023-07" db="EMBL/GenBank/DDBJ databases">
        <title>Chromosome-level Genome Assembly of Striped Snakehead (Channa striata).</title>
        <authorList>
            <person name="Liu H."/>
        </authorList>
    </citation>
    <scope>NUCLEOTIDE SEQUENCE</scope>
    <source>
        <strain evidence="2">Gz</strain>
        <tissue evidence="2">Muscle</tissue>
    </source>
</reference>
<keyword evidence="1" id="KW-1133">Transmembrane helix</keyword>
<proteinExistence type="predicted"/>
<organism evidence="2 3">
    <name type="scientific">Channa striata</name>
    <name type="common">Snakehead murrel</name>
    <name type="synonym">Ophicephalus striatus</name>
    <dbReference type="NCBI Taxonomy" id="64152"/>
    <lineage>
        <taxon>Eukaryota</taxon>
        <taxon>Metazoa</taxon>
        <taxon>Chordata</taxon>
        <taxon>Craniata</taxon>
        <taxon>Vertebrata</taxon>
        <taxon>Euteleostomi</taxon>
        <taxon>Actinopterygii</taxon>
        <taxon>Neopterygii</taxon>
        <taxon>Teleostei</taxon>
        <taxon>Neoteleostei</taxon>
        <taxon>Acanthomorphata</taxon>
        <taxon>Anabantaria</taxon>
        <taxon>Anabantiformes</taxon>
        <taxon>Channoidei</taxon>
        <taxon>Channidae</taxon>
        <taxon>Channa</taxon>
    </lineage>
</organism>
<keyword evidence="1" id="KW-0812">Transmembrane</keyword>
<comment type="caution">
    <text evidence="2">The sequence shown here is derived from an EMBL/GenBank/DDBJ whole genome shotgun (WGS) entry which is preliminary data.</text>
</comment>
<feature type="transmembrane region" description="Helical" evidence="1">
    <location>
        <begin position="22"/>
        <end position="44"/>
    </location>
</feature>
<evidence type="ECO:0000256" key="1">
    <source>
        <dbReference type="SAM" id="Phobius"/>
    </source>
</evidence>
<accession>A0AA88SL88</accession>
<dbReference type="AlphaFoldDB" id="A0AA88SL88"/>
<feature type="transmembrane region" description="Helical" evidence="1">
    <location>
        <begin position="120"/>
        <end position="145"/>
    </location>
</feature>
<dbReference type="Proteomes" id="UP001187415">
    <property type="component" value="Unassembled WGS sequence"/>
</dbReference>
<name>A0AA88SL88_CHASR</name>
<feature type="transmembrane region" description="Helical" evidence="1">
    <location>
        <begin position="178"/>
        <end position="203"/>
    </location>
</feature>
<dbReference type="EMBL" id="JAUPFM010000012">
    <property type="protein sequence ID" value="KAK2835618.1"/>
    <property type="molecule type" value="Genomic_DNA"/>
</dbReference>
<evidence type="ECO:0000313" key="2">
    <source>
        <dbReference type="EMBL" id="KAK2835618.1"/>
    </source>
</evidence>
<gene>
    <name evidence="2" type="ORF">Q5P01_016102</name>
</gene>
<sequence>MDVCIIVSAVTTSSFSHHLNKWLKTSGCVLCLAAEVSAFILFYTGELSKVIVSALVIVLMVINLVELVIISLPFGPSHELTEICNIVDKIFSVTHHVFTTAVIFVGILESENCRNNWKEYWLLKVMAAYTAWIFLFVIWVFVSGIRRPTLLTRSKIGDSKAEGFGQERTKTKLRAAQVIGICVSVILIAGTMAFTVAIIYGIFKPGE</sequence>
<evidence type="ECO:0000313" key="3">
    <source>
        <dbReference type="Proteomes" id="UP001187415"/>
    </source>
</evidence>
<keyword evidence="1" id="KW-0472">Membrane</keyword>
<feature type="transmembrane region" description="Helical" evidence="1">
    <location>
        <begin position="50"/>
        <end position="74"/>
    </location>
</feature>
<keyword evidence="3" id="KW-1185">Reference proteome</keyword>
<protein>
    <submittedName>
        <fullName evidence="2">Uncharacterized protein</fullName>
    </submittedName>
</protein>